<gene>
    <name evidence="1" type="ORF">QYM36_002820</name>
</gene>
<dbReference type="EMBL" id="JAVRJZ010000005">
    <property type="protein sequence ID" value="KAK2722409.1"/>
    <property type="molecule type" value="Genomic_DNA"/>
</dbReference>
<keyword evidence="2" id="KW-1185">Reference proteome</keyword>
<sequence>MTSSIAARDYLIIAEDFNARVEPKDQATSKVLGNFGLGQRFENGERLVNYALMNQLTTSNSLLFSRINQATYQLGNPSMALPKPKLTTYSSTNDGKALFKIHVLIREQILDRNLGQIINRSLQKFSFCSNWKNLSLTDLDYANDVGLLSDPEHAQKILDDIVELSTLIGLKVMAEKN</sequence>
<comment type="caution">
    <text evidence="1">The sequence shown here is derived from an EMBL/GenBank/DDBJ whole genome shotgun (WGS) entry which is preliminary data.</text>
</comment>
<accession>A0AA88I8Q6</accession>
<proteinExistence type="predicted"/>
<protein>
    <submittedName>
        <fullName evidence="1">Uncharacterized protein</fullName>
    </submittedName>
</protein>
<organism evidence="1 2">
    <name type="scientific">Artemia franciscana</name>
    <name type="common">Brine shrimp</name>
    <name type="synonym">Artemia sanfranciscana</name>
    <dbReference type="NCBI Taxonomy" id="6661"/>
    <lineage>
        <taxon>Eukaryota</taxon>
        <taxon>Metazoa</taxon>
        <taxon>Ecdysozoa</taxon>
        <taxon>Arthropoda</taxon>
        <taxon>Crustacea</taxon>
        <taxon>Branchiopoda</taxon>
        <taxon>Anostraca</taxon>
        <taxon>Artemiidae</taxon>
        <taxon>Artemia</taxon>
    </lineage>
</organism>
<evidence type="ECO:0000313" key="2">
    <source>
        <dbReference type="Proteomes" id="UP001187531"/>
    </source>
</evidence>
<dbReference type="Proteomes" id="UP001187531">
    <property type="component" value="Unassembled WGS sequence"/>
</dbReference>
<name>A0AA88I8Q6_ARTSF</name>
<evidence type="ECO:0000313" key="1">
    <source>
        <dbReference type="EMBL" id="KAK2722409.1"/>
    </source>
</evidence>
<reference evidence="1" key="1">
    <citation type="submission" date="2023-07" db="EMBL/GenBank/DDBJ databases">
        <title>Chromosome-level genome assembly of Artemia franciscana.</title>
        <authorList>
            <person name="Jo E."/>
        </authorList>
    </citation>
    <scope>NUCLEOTIDE SEQUENCE</scope>
    <source>
        <tissue evidence="1">Whole body</tissue>
    </source>
</reference>
<dbReference type="AlphaFoldDB" id="A0AA88I8Q6"/>